<dbReference type="AlphaFoldDB" id="A0A9W9NTE9"/>
<dbReference type="RefSeq" id="XP_058329205.1">
    <property type="nucleotide sequence ID" value="XM_058476315.1"/>
</dbReference>
<organism evidence="2 3">
    <name type="scientific">Penicillium chermesinum</name>
    <dbReference type="NCBI Taxonomy" id="63820"/>
    <lineage>
        <taxon>Eukaryota</taxon>
        <taxon>Fungi</taxon>
        <taxon>Dikarya</taxon>
        <taxon>Ascomycota</taxon>
        <taxon>Pezizomycotina</taxon>
        <taxon>Eurotiomycetes</taxon>
        <taxon>Eurotiomycetidae</taxon>
        <taxon>Eurotiales</taxon>
        <taxon>Aspergillaceae</taxon>
        <taxon>Penicillium</taxon>
    </lineage>
</organism>
<dbReference type="Proteomes" id="UP001150941">
    <property type="component" value="Unassembled WGS sequence"/>
</dbReference>
<evidence type="ECO:0000313" key="2">
    <source>
        <dbReference type="EMBL" id="KAJ5225794.1"/>
    </source>
</evidence>
<comment type="caution">
    <text evidence="2">The sequence shown here is derived from an EMBL/GenBank/DDBJ whole genome shotgun (WGS) entry which is preliminary data.</text>
</comment>
<sequence length="144" mass="16632">MSPRYEIRSVFPWDLEQRKEGGFFAAENESFRQKPPKRRNVRKELGRTAHPQYSVQPRLLFLVDPPTRMPVATQTKKTSFGNWGLAAIDASLEHGNIKAIQLEWQAMQRILAPSGRTKAEDWDTRDRRPRAQPIFFDGAGRTQP</sequence>
<evidence type="ECO:0000256" key="1">
    <source>
        <dbReference type="SAM" id="MobiDB-lite"/>
    </source>
</evidence>
<gene>
    <name evidence="2" type="ORF">N7468_007019</name>
</gene>
<dbReference type="GeneID" id="83203618"/>
<keyword evidence="3" id="KW-1185">Reference proteome</keyword>
<dbReference type="EMBL" id="JAPQKS010000005">
    <property type="protein sequence ID" value="KAJ5225794.1"/>
    <property type="molecule type" value="Genomic_DNA"/>
</dbReference>
<feature type="compositionally biased region" description="Basic and acidic residues" evidence="1">
    <location>
        <begin position="117"/>
        <end position="126"/>
    </location>
</feature>
<proteinExistence type="predicted"/>
<name>A0A9W9NTE9_9EURO</name>
<feature type="region of interest" description="Disordered" evidence="1">
    <location>
        <begin position="114"/>
        <end position="144"/>
    </location>
</feature>
<reference evidence="2" key="1">
    <citation type="submission" date="2022-11" db="EMBL/GenBank/DDBJ databases">
        <authorList>
            <person name="Petersen C."/>
        </authorList>
    </citation>
    <scope>NUCLEOTIDE SEQUENCE</scope>
    <source>
        <strain evidence="2">IBT 19713</strain>
    </source>
</reference>
<evidence type="ECO:0000313" key="3">
    <source>
        <dbReference type="Proteomes" id="UP001150941"/>
    </source>
</evidence>
<reference evidence="2" key="2">
    <citation type="journal article" date="2023" name="IMA Fungus">
        <title>Comparative genomic study of the Penicillium genus elucidates a diverse pangenome and 15 lateral gene transfer events.</title>
        <authorList>
            <person name="Petersen C."/>
            <person name="Sorensen T."/>
            <person name="Nielsen M.R."/>
            <person name="Sondergaard T.E."/>
            <person name="Sorensen J.L."/>
            <person name="Fitzpatrick D.A."/>
            <person name="Frisvad J.C."/>
            <person name="Nielsen K.L."/>
        </authorList>
    </citation>
    <scope>NUCLEOTIDE SEQUENCE</scope>
    <source>
        <strain evidence="2">IBT 19713</strain>
    </source>
</reference>
<protein>
    <submittedName>
        <fullName evidence="2">Uncharacterized protein</fullName>
    </submittedName>
</protein>
<accession>A0A9W9NTE9</accession>